<dbReference type="SUPFAM" id="SSF56219">
    <property type="entry name" value="DNase I-like"/>
    <property type="match status" value="1"/>
</dbReference>
<reference evidence="1 2" key="1">
    <citation type="submission" date="2024-04" db="EMBL/GenBank/DDBJ databases">
        <authorList>
            <person name="Fracassetti M."/>
        </authorList>
    </citation>
    <scope>NUCLEOTIDE SEQUENCE [LARGE SCALE GENOMIC DNA]</scope>
</reference>
<evidence type="ECO:0000313" key="2">
    <source>
        <dbReference type="Proteomes" id="UP001497516"/>
    </source>
</evidence>
<dbReference type="Proteomes" id="UP001497516">
    <property type="component" value="Chromosome 4"/>
</dbReference>
<organism evidence="1 2">
    <name type="scientific">Linum trigynum</name>
    <dbReference type="NCBI Taxonomy" id="586398"/>
    <lineage>
        <taxon>Eukaryota</taxon>
        <taxon>Viridiplantae</taxon>
        <taxon>Streptophyta</taxon>
        <taxon>Embryophyta</taxon>
        <taxon>Tracheophyta</taxon>
        <taxon>Spermatophyta</taxon>
        <taxon>Magnoliopsida</taxon>
        <taxon>eudicotyledons</taxon>
        <taxon>Gunneridae</taxon>
        <taxon>Pentapetalae</taxon>
        <taxon>rosids</taxon>
        <taxon>fabids</taxon>
        <taxon>Malpighiales</taxon>
        <taxon>Linaceae</taxon>
        <taxon>Linum</taxon>
    </lineage>
</organism>
<proteinExistence type="predicted"/>
<protein>
    <recommendedName>
        <fullName evidence="3">Endonuclease/exonuclease/phosphatase domain-containing protein</fullName>
    </recommendedName>
</protein>
<dbReference type="PANTHER" id="PTHR35218">
    <property type="entry name" value="RNASE H DOMAIN-CONTAINING PROTEIN"/>
    <property type="match status" value="1"/>
</dbReference>
<dbReference type="AlphaFoldDB" id="A0AAV2ED95"/>
<dbReference type="PANTHER" id="PTHR35218:SF9">
    <property type="entry name" value="ENDONUCLEASE_EXONUCLEASE_PHOSPHATASE DOMAIN-CONTAINING PROTEIN"/>
    <property type="match status" value="1"/>
</dbReference>
<evidence type="ECO:0008006" key="3">
    <source>
        <dbReference type="Google" id="ProtNLM"/>
    </source>
</evidence>
<keyword evidence="2" id="KW-1185">Reference proteome</keyword>
<dbReference type="Gene3D" id="3.60.10.10">
    <property type="entry name" value="Endonuclease/exonuclease/phosphatase"/>
    <property type="match status" value="1"/>
</dbReference>
<dbReference type="InterPro" id="IPR036691">
    <property type="entry name" value="Endo/exonu/phosph_ase_sf"/>
</dbReference>
<evidence type="ECO:0000313" key="1">
    <source>
        <dbReference type="EMBL" id="CAL1383884.1"/>
    </source>
</evidence>
<accession>A0AAV2ED95</accession>
<gene>
    <name evidence="1" type="ORF">LTRI10_LOCUS25125</name>
</gene>
<name>A0AAV2ED95_9ROSI</name>
<dbReference type="EMBL" id="OZ034817">
    <property type="protein sequence ID" value="CAL1383884.1"/>
    <property type="molecule type" value="Genomic_DNA"/>
</dbReference>
<sequence length="154" mass="17047">MPSTISSSLLISGKDALDVIKTLGFESWEISNAAGFSGGIWVIWDSQQINLELIDCGKPLIHLRYCSGNKEVGVITVVYAIPNDHDRKELWQYIKNIEGRTKVPWLLTGDFNSITRPSQKIGGAPFNQAKVRDFNECINDCGLVDIGFSGPKFT</sequence>